<organism evidence="2 3">
    <name type="scientific">Ilyodon furcidens</name>
    <name type="common">goldbreast splitfin</name>
    <dbReference type="NCBI Taxonomy" id="33524"/>
    <lineage>
        <taxon>Eukaryota</taxon>
        <taxon>Metazoa</taxon>
        <taxon>Chordata</taxon>
        <taxon>Craniata</taxon>
        <taxon>Vertebrata</taxon>
        <taxon>Euteleostomi</taxon>
        <taxon>Actinopterygii</taxon>
        <taxon>Neopterygii</taxon>
        <taxon>Teleostei</taxon>
        <taxon>Neoteleostei</taxon>
        <taxon>Acanthomorphata</taxon>
        <taxon>Ovalentaria</taxon>
        <taxon>Atherinomorphae</taxon>
        <taxon>Cyprinodontiformes</taxon>
        <taxon>Goodeidae</taxon>
        <taxon>Ilyodon</taxon>
    </lineage>
</organism>
<protein>
    <submittedName>
        <fullName evidence="2">Uncharacterized protein</fullName>
    </submittedName>
</protein>
<feature type="compositionally biased region" description="Polar residues" evidence="1">
    <location>
        <begin position="52"/>
        <end position="62"/>
    </location>
</feature>
<name>A0ABV0SJL9_9TELE</name>
<keyword evidence="3" id="KW-1185">Reference proteome</keyword>
<evidence type="ECO:0000256" key="1">
    <source>
        <dbReference type="SAM" id="MobiDB-lite"/>
    </source>
</evidence>
<dbReference type="EMBL" id="JAHRIQ010000337">
    <property type="protein sequence ID" value="MEQ2220460.1"/>
    <property type="molecule type" value="Genomic_DNA"/>
</dbReference>
<accession>A0ABV0SJL9</accession>
<gene>
    <name evidence="2" type="ORF">ILYODFUR_005690</name>
</gene>
<sequence length="70" mass="7611">MRVCLPAPAKSRGCSLGLEITRESTKRPLLQGPVAVRERRVQQRFGIGALTQGRTTGSSSADRGNHRHIS</sequence>
<dbReference type="Proteomes" id="UP001482620">
    <property type="component" value="Unassembled WGS sequence"/>
</dbReference>
<proteinExistence type="predicted"/>
<feature type="region of interest" description="Disordered" evidence="1">
    <location>
        <begin position="45"/>
        <end position="70"/>
    </location>
</feature>
<reference evidence="2 3" key="1">
    <citation type="submission" date="2021-06" db="EMBL/GenBank/DDBJ databases">
        <authorList>
            <person name="Palmer J.M."/>
        </authorList>
    </citation>
    <scope>NUCLEOTIDE SEQUENCE [LARGE SCALE GENOMIC DNA]</scope>
    <source>
        <strain evidence="3">if_2019</strain>
        <tissue evidence="2">Muscle</tissue>
    </source>
</reference>
<comment type="caution">
    <text evidence="2">The sequence shown here is derived from an EMBL/GenBank/DDBJ whole genome shotgun (WGS) entry which is preliminary data.</text>
</comment>
<evidence type="ECO:0000313" key="2">
    <source>
        <dbReference type="EMBL" id="MEQ2220460.1"/>
    </source>
</evidence>
<evidence type="ECO:0000313" key="3">
    <source>
        <dbReference type="Proteomes" id="UP001482620"/>
    </source>
</evidence>